<dbReference type="SMART" id="SM00065">
    <property type="entry name" value="GAF"/>
    <property type="match status" value="1"/>
</dbReference>
<dbReference type="PROSITE" id="PS50293">
    <property type="entry name" value="TPR_REGION"/>
    <property type="match status" value="2"/>
</dbReference>
<dbReference type="Pfam" id="PF13414">
    <property type="entry name" value="TPR_11"/>
    <property type="match status" value="1"/>
</dbReference>
<feature type="repeat" description="TPR" evidence="1">
    <location>
        <begin position="386"/>
        <end position="419"/>
    </location>
</feature>
<dbReference type="SUPFAM" id="SSF55781">
    <property type="entry name" value="GAF domain-like"/>
    <property type="match status" value="1"/>
</dbReference>
<organism evidence="3 4">
    <name type="scientific">Cyanomargarita calcarea GSE-NOS-MK-12-04C</name>
    <dbReference type="NCBI Taxonomy" id="2839659"/>
    <lineage>
        <taxon>Bacteria</taxon>
        <taxon>Bacillati</taxon>
        <taxon>Cyanobacteriota</taxon>
        <taxon>Cyanophyceae</taxon>
        <taxon>Nostocales</taxon>
        <taxon>Cyanomargaritaceae</taxon>
        <taxon>Cyanomargarita</taxon>
    </lineage>
</organism>
<feature type="repeat" description="TPR" evidence="1">
    <location>
        <begin position="223"/>
        <end position="256"/>
    </location>
</feature>
<keyword evidence="1" id="KW-0802">TPR repeat</keyword>
<dbReference type="Pfam" id="PF13371">
    <property type="entry name" value="TPR_9"/>
    <property type="match status" value="1"/>
</dbReference>
<feature type="repeat" description="TPR" evidence="1">
    <location>
        <begin position="257"/>
        <end position="290"/>
    </location>
</feature>
<feature type="domain" description="GAF" evidence="2">
    <location>
        <begin position="27"/>
        <end position="169"/>
    </location>
</feature>
<protein>
    <submittedName>
        <fullName evidence="3">Tetratricopeptide repeat protein</fullName>
    </submittedName>
</protein>
<dbReference type="PANTHER" id="PTHR43102:SF2">
    <property type="entry name" value="GAF DOMAIN-CONTAINING PROTEIN"/>
    <property type="match status" value="1"/>
</dbReference>
<dbReference type="PROSITE" id="PS50005">
    <property type="entry name" value="TPR"/>
    <property type="match status" value="5"/>
</dbReference>
<evidence type="ECO:0000259" key="2">
    <source>
        <dbReference type="SMART" id="SM00065"/>
    </source>
</evidence>
<sequence length="462" mass="52290">MNSQSPLPNNEIARLNALRQYQILDTAPEKVFDDFTFLAAQICDTPIALISLMDGSRQWFKSKVGLTVNETSRDVAFCAYSILQQKPLVVRNALADRRFATNPLVTSDPNIRFYAGAPLITSDGFAIGTLCVIDLVPRDLSPEQVEGLRVLSDQVMAQFELRRNVITMSRTVIQRQQAAAELRHQHEFIEVLYRQGEDKARRGDYQGAIADFSQFLQIYPKGIKAYYSRGLARQNLGDYKGAMTDFDLYLKFNPNDAEARSNRGLMRSQLGDYKGAIADYSQAMSINPDYAVADSEQVFSELENKPEVSVNYTQSLQLNPTNPKVYTDVELEDDRGVIEDYTQPFGLNLDHAKAYISRGNARYEIEDYDGAIEDYTQSLQLNPNDAEAYLSRANARSKLKDFNGAIEDYTKFIEFNPHDANAYIRRGNARSKAKDHNGAREDYKRVWSKKLSQLPKLPSANN</sequence>
<gene>
    <name evidence="3" type="ORF">KME60_31625</name>
</gene>
<dbReference type="Proteomes" id="UP000729701">
    <property type="component" value="Unassembled WGS sequence"/>
</dbReference>
<dbReference type="Pfam" id="PF01590">
    <property type="entry name" value="GAF"/>
    <property type="match status" value="1"/>
</dbReference>
<dbReference type="PANTHER" id="PTHR43102">
    <property type="entry name" value="SLR1143 PROTEIN"/>
    <property type="match status" value="1"/>
</dbReference>
<dbReference type="AlphaFoldDB" id="A0A951QTL1"/>
<dbReference type="InterPro" id="IPR029016">
    <property type="entry name" value="GAF-like_dom_sf"/>
</dbReference>
<dbReference type="EMBL" id="JAHHGZ010000055">
    <property type="protein sequence ID" value="MBW4671854.1"/>
    <property type="molecule type" value="Genomic_DNA"/>
</dbReference>
<dbReference type="SMART" id="SM00028">
    <property type="entry name" value="TPR"/>
    <property type="match status" value="6"/>
</dbReference>
<dbReference type="Gene3D" id="3.30.450.40">
    <property type="match status" value="1"/>
</dbReference>
<feature type="repeat" description="TPR" evidence="1">
    <location>
        <begin position="189"/>
        <end position="222"/>
    </location>
</feature>
<dbReference type="InterPro" id="IPR011990">
    <property type="entry name" value="TPR-like_helical_dom_sf"/>
</dbReference>
<accession>A0A951QTL1</accession>
<feature type="repeat" description="TPR" evidence="1">
    <location>
        <begin position="352"/>
        <end position="385"/>
    </location>
</feature>
<proteinExistence type="predicted"/>
<reference evidence="3" key="2">
    <citation type="journal article" date="2022" name="Microbiol. Resour. Announc.">
        <title>Metagenome Sequencing to Explore Phylogenomics of Terrestrial Cyanobacteria.</title>
        <authorList>
            <person name="Ward R.D."/>
            <person name="Stajich J.E."/>
            <person name="Johansen J.R."/>
            <person name="Huntemann M."/>
            <person name="Clum A."/>
            <person name="Foster B."/>
            <person name="Foster B."/>
            <person name="Roux S."/>
            <person name="Palaniappan K."/>
            <person name="Varghese N."/>
            <person name="Mukherjee S."/>
            <person name="Reddy T.B.K."/>
            <person name="Daum C."/>
            <person name="Copeland A."/>
            <person name="Chen I.A."/>
            <person name="Ivanova N.N."/>
            <person name="Kyrpides N.C."/>
            <person name="Shapiro N."/>
            <person name="Eloe-Fadrosh E.A."/>
            <person name="Pietrasiak N."/>
        </authorList>
    </citation>
    <scope>NUCLEOTIDE SEQUENCE</scope>
    <source>
        <strain evidence="3">GSE-NOS-MK-12-04C</strain>
    </source>
</reference>
<comment type="caution">
    <text evidence="3">The sequence shown here is derived from an EMBL/GenBank/DDBJ whole genome shotgun (WGS) entry which is preliminary data.</text>
</comment>
<dbReference type="Gene3D" id="1.25.40.10">
    <property type="entry name" value="Tetratricopeptide repeat domain"/>
    <property type="match status" value="2"/>
</dbReference>
<reference evidence="3" key="1">
    <citation type="submission" date="2021-05" db="EMBL/GenBank/DDBJ databases">
        <authorList>
            <person name="Pietrasiak N."/>
            <person name="Ward R."/>
            <person name="Stajich J.E."/>
            <person name="Kurbessoian T."/>
        </authorList>
    </citation>
    <scope>NUCLEOTIDE SEQUENCE</scope>
    <source>
        <strain evidence="3">GSE-NOS-MK-12-04C</strain>
    </source>
</reference>
<evidence type="ECO:0000256" key="1">
    <source>
        <dbReference type="PROSITE-ProRule" id="PRU00339"/>
    </source>
</evidence>
<name>A0A951QTL1_9CYAN</name>
<dbReference type="InterPro" id="IPR003018">
    <property type="entry name" value="GAF"/>
</dbReference>
<dbReference type="InterPro" id="IPR019734">
    <property type="entry name" value="TPR_rpt"/>
</dbReference>
<evidence type="ECO:0000313" key="4">
    <source>
        <dbReference type="Proteomes" id="UP000729701"/>
    </source>
</evidence>
<dbReference type="SUPFAM" id="SSF48452">
    <property type="entry name" value="TPR-like"/>
    <property type="match status" value="1"/>
</dbReference>
<evidence type="ECO:0000313" key="3">
    <source>
        <dbReference type="EMBL" id="MBW4671854.1"/>
    </source>
</evidence>